<dbReference type="PANTHER" id="PTHR14555">
    <property type="entry name" value="MYELIN-ASSOCIATED OLIGODENDROCYTIC BASIC PROTEIN MOBP -RELATED"/>
    <property type="match status" value="1"/>
</dbReference>
<dbReference type="GO" id="GO:0008270">
    <property type="term" value="F:zinc ion binding"/>
    <property type="evidence" value="ECO:0007669"/>
    <property type="project" value="UniProtKB-KW"/>
</dbReference>
<evidence type="ECO:0000256" key="1">
    <source>
        <dbReference type="ARBA" id="ARBA00022771"/>
    </source>
</evidence>
<dbReference type="InterPro" id="IPR006788">
    <property type="entry name" value="Myrip/Melanophilin"/>
</dbReference>
<keyword evidence="7" id="KW-1185">Reference proteome</keyword>
<dbReference type="Proteomes" id="UP001221898">
    <property type="component" value="Unassembled WGS sequence"/>
</dbReference>
<accession>A0AAD7WV25</accession>
<keyword evidence="3" id="KW-0175">Coiled coil</keyword>
<sequence>MVCMTVGKPLDKRHRVLGEAAKSRCSATTDSELSELEDKVAMAVAKVHNTESEVSDIENKIAALSAAGMSVEKSKKKASGTHQRKKASHDYPLSQADLFVRNSLYRGSLTQRNPVAKDKRKAPYAGTHVQGFSGSSSSTCQLYTVCVVFLRAH</sequence>
<dbReference type="EMBL" id="JAINUG010000026">
    <property type="protein sequence ID" value="KAJ8410591.1"/>
    <property type="molecule type" value="Genomic_DNA"/>
</dbReference>
<evidence type="ECO:0000256" key="4">
    <source>
        <dbReference type="SAM" id="MobiDB-lite"/>
    </source>
</evidence>
<evidence type="ECO:0000256" key="3">
    <source>
        <dbReference type="SAM" id="Coils"/>
    </source>
</evidence>
<evidence type="ECO:0000259" key="5">
    <source>
        <dbReference type="Pfam" id="PF04698"/>
    </source>
</evidence>
<dbReference type="AlphaFoldDB" id="A0AAD7WV25"/>
<comment type="caution">
    <text evidence="6">The sequence shown here is derived from an EMBL/GenBank/DDBJ whole genome shotgun (WGS) entry which is preliminary data.</text>
</comment>
<dbReference type="GO" id="GO:0003779">
    <property type="term" value="F:actin binding"/>
    <property type="evidence" value="ECO:0007669"/>
    <property type="project" value="TreeGrafter"/>
</dbReference>
<keyword evidence="1" id="KW-0479">Metal-binding</keyword>
<dbReference type="PANTHER" id="PTHR14555:SF1">
    <property type="entry name" value="MELANOPHILIN"/>
    <property type="match status" value="1"/>
</dbReference>
<protein>
    <recommendedName>
        <fullName evidence="5">Rab effector MyRIP/Melanophilin domain-containing protein</fullName>
    </recommendedName>
</protein>
<keyword evidence="2" id="KW-0862">Zinc</keyword>
<dbReference type="Pfam" id="PF04698">
    <property type="entry name" value="Rab_eff_C"/>
    <property type="match status" value="1"/>
</dbReference>
<feature type="domain" description="Rab effector MyRIP/Melanophilin" evidence="5">
    <location>
        <begin position="16"/>
        <end position="74"/>
    </location>
</feature>
<gene>
    <name evidence="6" type="ORF">AAFF_G00194950</name>
</gene>
<name>A0AAD7WV25_9TELE</name>
<dbReference type="GO" id="GO:0030864">
    <property type="term" value="C:cortical actin cytoskeleton"/>
    <property type="evidence" value="ECO:0007669"/>
    <property type="project" value="TreeGrafter"/>
</dbReference>
<evidence type="ECO:0000313" key="7">
    <source>
        <dbReference type="Proteomes" id="UP001221898"/>
    </source>
</evidence>
<dbReference type="GO" id="GO:0017022">
    <property type="term" value="F:myosin binding"/>
    <property type="evidence" value="ECO:0007669"/>
    <property type="project" value="TreeGrafter"/>
</dbReference>
<keyword evidence="1" id="KW-0863">Zinc-finger</keyword>
<dbReference type="InterPro" id="IPR051745">
    <property type="entry name" value="Intracell_Transport_Effector"/>
</dbReference>
<feature type="coiled-coil region" evidence="3">
    <location>
        <begin position="33"/>
        <end position="67"/>
    </location>
</feature>
<evidence type="ECO:0000313" key="6">
    <source>
        <dbReference type="EMBL" id="KAJ8410591.1"/>
    </source>
</evidence>
<organism evidence="6 7">
    <name type="scientific">Aldrovandia affinis</name>
    <dbReference type="NCBI Taxonomy" id="143900"/>
    <lineage>
        <taxon>Eukaryota</taxon>
        <taxon>Metazoa</taxon>
        <taxon>Chordata</taxon>
        <taxon>Craniata</taxon>
        <taxon>Vertebrata</taxon>
        <taxon>Euteleostomi</taxon>
        <taxon>Actinopterygii</taxon>
        <taxon>Neopterygii</taxon>
        <taxon>Teleostei</taxon>
        <taxon>Notacanthiformes</taxon>
        <taxon>Halosauridae</taxon>
        <taxon>Aldrovandia</taxon>
    </lineage>
</organism>
<feature type="compositionally biased region" description="Basic residues" evidence="4">
    <location>
        <begin position="74"/>
        <end position="87"/>
    </location>
</feature>
<proteinExistence type="predicted"/>
<reference evidence="6" key="1">
    <citation type="journal article" date="2023" name="Science">
        <title>Genome structures resolve the early diversification of teleost fishes.</title>
        <authorList>
            <person name="Parey E."/>
            <person name="Louis A."/>
            <person name="Montfort J."/>
            <person name="Bouchez O."/>
            <person name="Roques C."/>
            <person name="Iampietro C."/>
            <person name="Lluch J."/>
            <person name="Castinel A."/>
            <person name="Donnadieu C."/>
            <person name="Desvignes T."/>
            <person name="Floi Bucao C."/>
            <person name="Jouanno E."/>
            <person name="Wen M."/>
            <person name="Mejri S."/>
            <person name="Dirks R."/>
            <person name="Jansen H."/>
            <person name="Henkel C."/>
            <person name="Chen W.J."/>
            <person name="Zahm M."/>
            <person name="Cabau C."/>
            <person name="Klopp C."/>
            <person name="Thompson A.W."/>
            <person name="Robinson-Rechavi M."/>
            <person name="Braasch I."/>
            <person name="Lecointre G."/>
            <person name="Bobe J."/>
            <person name="Postlethwait J.H."/>
            <person name="Berthelot C."/>
            <person name="Roest Crollius H."/>
            <person name="Guiguen Y."/>
        </authorList>
    </citation>
    <scope>NUCLEOTIDE SEQUENCE</scope>
    <source>
        <strain evidence="6">NC1722</strain>
    </source>
</reference>
<evidence type="ECO:0000256" key="2">
    <source>
        <dbReference type="ARBA" id="ARBA00022833"/>
    </source>
</evidence>
<feature type="region of interest" description="Disordered" evidence="4">
    <location>
        <begin position="68"/>
        <end position="89"/>
    </location>
</feature>